<name>A0A7S3C3U9_9VIRI</name>
<keyword evidence="2" id="KW-0597">Phosphoprotein</keyword>
<evidence type="ECO:0000256" key="3">
    <source>
        <dbReference type="RuleBase" id="RU369004"/>
    </source>
</evidence>
<dbReference type="AlphaFoldDB" id="A0A7S3C3U9"/>
<dbReference type="EMBL" id="HBHY01021624">
    <property type="protein sequence ID" value="CAE0152674.1"/>
    <property type="molecule type" value="Transcribed_RNA"/>
</dbReference>
<feature type="domain" description="HPt" evidence="4">
    <location>
        <begin position="48"/>
        <end position="145"/>
    </location>
</feature>
<dbReference type="PANTHER" id="PTHR28242:SF52">
    <property type="entry name" value="PHOSPHORELAY INTERMEDIATE PROTEIN YPD1"/>
    <property type="match status" value="1"/>
</dbReference>
<dbReference type="PANTHER" id="PTHR28242">
    <property type="entry name" value="PHOSPHORELAY INTERMEDIATE PROTEIN YPD1"/>
    <property type="match status" value="1"/>
</dbReference>
<dbReference type="PROSITE" id="PS50894">
    <property type="entry name" value="HPT"/>
    <property type="match status" value="1"/>
</dbReference>
<keyword evidence="1 3" id="KW-0932">Cytokinin signaling pathway</keyword>
<gene>
    <name evidence="5" type="ORF">PSIN1315_LOCUS13827</name>
    <name evidence="6" type="ORF">PSIN1315_LOCUS13828</name>
</gene>
<feature type="modified residue" description="Phosphohistidine" evidence="2">
    <location>
        <position position="91"/>
    </location>
</feature>
<dbReference type="InterPro" id="IPR008207">
    <property type="entry name" value="Sig_transdc_His_kin_Hpt_dom"/>
</dbReference>
<comment type="domain">
    <text evidence="3">Histidine-containing phosphotransfer domain (HPt) contains an active histidine that mediates the phosphotransfer.</text>
</comment>
<dbReference type="GO" id="GO:0009736">
    <property type="term" value="P:cytokinin-activated signaling pathway"/>
    <property type="evidence" value="ECO:0007669"/>
    <property type="project" value="UniProtKB-KW"/>
</dbReference>
<protein>
    <recommendedName>
        <fullName evidence="3">Histidine-containing phosphotransfer protein</fullName>
    </recommendedName>
</protein>
<evidence type="ECO:0000256" key="2">
    <source>
        <dbReference type="PROSITE-ProRule" id="PRU00110"/>
    </source>
</evidence>
<dbReference type="GO" id="GO:0043424">
    <property type="term" value="F:protein histidine kinase binding"/>
    <property type="evidence" value="ECO:0007669"/>
    <property type="project" value="UniProtKB-UniRule"/>
</dbReference>
<dbReference type="Gene3D" id="1.20.120.160">
    <property type="entry name" value="HPT domain"/>
    <property type="match status" value="1"/>
</dbReference>
<comment type="subcellular location">
    <subcellularLocation>
        <location evidence="3">Cytoplasm</location>
        <location evidence="3">Cytosol</location>
    </subcellularLocation>
    <subcellularLocation>
        <location evidence="3">Nucleus</location>
    </subcellularLocation>
</comment>
<dbReference type="SUPFAM" id="SSF47226">
    <property type="entry name" value="Histidine-containing phosphotransfer domain, HPT domain"/>
    <property type="match status" value="1"/>
</dbReference>
<dbReference type="GO" id="GO:0005634">
    <property type="term" value="C:nucleus"/>
    <property type="evidence" value="ECO:0007669"/>
    <property type="project" value="UniProtKB-SubCell"/>
</dbReference>
<sequence length="149" mass="16410">MNENQLAIEESSLSQEQRATLLEAMNKGLLGEQFCQLVMLDDGEDGEEPSFLSEVSEQYLSDATEHMTKLREMVGDGTKEVDWVALDALAHRFKGSSCNMGALNVTACLVKLRDLGKGKDLEGSREMVEKADEAVVELRPALEAFVAKK</sequence>
<dbReference type="GO" id="GO:0000160">
    <property type="term" value="P:phosphorelay signal transduction system"/>
    <property type="evidence" value="ECO:0007669"/>
    <property type="project" value="UniProtKB-UniRule"/>
</dbReference>
<dbReference type="GO" id="GO:0009927">
    <property type="term" value="F:histidine phosphotransfer kinase activity"/>
    <property type="evidence" value="ECO:0007669"/>
    <property type="project" value="UniProtKB-UniRule"/>
</dbReference>
<dbReference type="Pfam" id="PF01627">
    <property type="entry name" value="Hpt"/>
    <property type="match status" value="1"/>
</dbReference>
<evidence type="ECO:0000259" key="4">
    <source>
        <dbReference type="PROSITE" id="PS50894"/>
    </source>
</evidence>
<evidence type="ECO:0000313" key="6">
    <source>
        <dbReference type="EMBL" id="CAE0152674.1"/>
    </source>
</evidence>
<dbReference type="InterPro" id="IPR036641">
    <property type="entry name" value="HPT_dom_sf"/>
</dbReference>
<evidence type="ECO:0000313" key="5">
    <source>
        <dbReference type="EMBL" id="CAE0152672.1"/>
    </source>
</evidence>
<proteinExistence type="predicted"/>
<dbReference type="GO" id="GO:0005829">
    <property type="term" value="C:cytosol"/>
    <property type="evidence" value="ECO:0007669"/>
    <property type="project" value="UniProtKB-SubCell"/>
</dbReference>
<dbReference type="InterPro" id="IPR045871">
    <property type="entry name" value="AHP1-5/YPD1"/>
</dbReference>
<dbReference type="EMBL" id="HBHY01021623">
    <property type="protein sequence ID" value="CAE0152672.1"/>
    <property type="molecule type" value="Transcribed_RNA"/>
</dbReference>
<keyword evidence="3" id="KW-0902">Two-component regulatory system</keyword>
<accession>A0A7S3C3U9</accession>
<reference evidence="5" key="1">
    <citation type="submission" date="2021-01" db="EMBL/GenBank/DDBJ databases">
        <authorList>
            <person name="Corre E."/>
            <person name="Pelletier E."/>
            <person name="Niang G."/>
            <person name="Scheremetjew M."/>
            <person name="Finn R."/>
            <person name="Kale V."/>
            <person name="Holt S."/>
            <person name="Cochrane G."/>
            <person name="Meng A."/>
            <person name="Brown T."/>
            <person name="Cohen L."/>
        </authorList>
    </citation>
    <scope>NUCLEOTIDE SEQUENCE</scope>
    <source>
        <strain evidence="5">RCC927</strain>
    </source>
</reference>
<evidence type="ECO:0000256" key="1">
    <source>
        <dbReference type="ARBA" id="ARBA00022864"/>
    </source>
</evidence>
<organism evidence="5">
    <name type="scientific">Prasinoderma singulare</name>
    <dbReference type="NCBI Taxonomy" id="676789"/>
    <lineage>
        <taxon>Eukaryota</taxon>
        <taxon>Viridiplantae</taxon>
        <taxon>Prasinodermophyta</taxon>
        <taxon>Prasinodermophyceae</taxon>
        <taxon>Prasinodermales</taxon>
        <taxon>Prasinodermaceae</taxon>
        <taxon>Prasinoderma</taxon>
    </lineage>
</organism>
<comment type="function">
    <text evidence="3">Functions as a two-component phosphorelay mediators between cytokinin sensor histidine kinases and response regulators (B-type ARRs). Plays an important role in propagating cytokinin signal transduction.</text>
</comment>